<dbReference type="AlphaFoldDB" id="A0A1G8JFX4"/>
<dbReference type="GO" id="GO:0015418">
    <property type="term" value="F:ABC-type quaternary ammonium compound transporting activity"/>
    <property type="evidence" value="ECO:0007669"/>
    <property type="project" value="UniProtKB-EC"/>
</dbReference>
<evidence type="ECO:0000256" key="4">
    <source>
        <dbReference type="ARBA" id="ARBA00022741"/>
    </source>
</evidence>
<keyword evidence="7" id="KW-0406">Ion transport</keyword>
<feature type="domain" description="ABC transporter" evidence="10">
    <location>
        <begin position="3"/>
        <end position="211"/>
    </location>
</feature>
<keyword evidence="1" id="KW-0813">Transport</keyword>
<evidence type="ECO:0000256" key="6">
    <source>
        <dbReference type="ARBA" id="ARBA00023004"/>
    </source>
</evidence>
<sequence>MQLEIKNLTFAYNKKEANIVDNFNLEVKKGEVVALVGASGSGKSTVLRLTAGLEIPDSGKISIAGQTVAGDHKFRAAEKREVGMVFQDYALFPHLSVEKNIAFGIDHLSKDRRKARVKELLKLVNLEGFEKRYPHQLSGGQQQRIALARTLAPGPKLLLLDEPFSNLDAELKDKIRGELNQIIKEIGVTTILVSHDREDAEFMQAREIIMN</sequence>
<evidence type="ECO:0000259" key="10">
    <source>
        <dbReference type="PROSITE" id="PS50893"/>
    </source>
</evidence>
<dbReference type="EC" id="7.6.2.9" evidence="9"/>
<dbReference type="PROSITE" id="PS50893">
    <property type="entry name" value="ABC_TRANSPORTER_2"/>
    <property type="match status" value="1"/>
</dbReference>
<accession>A0A1G8JFX4</accession>
<keyword evidence="6" id="KW-0408">Iron</keyword>
<dbReference type="Proteomes" id="UP000198945">
    <property type="component" value="Unassembled WGS sequence"/>
</dbReference>
<dbReference type="SMART" id="SM00382">
    <property type="entry name" value="AAA"/>
    <property type="match status" value="1"/>
</dbReference>
<dbReference type="InterPro" id="IPR027417">
    <property type="entry name" value="P-loop_NTPase"/>
</dbReference>
<dbReference type="Proteomes" id="UP000247389">
    <property type="component" value="Unassembled WGS sequence"/>
</dbReference>
<organism evidence="12 13">
    <name type="scientific">Halanaerobium congolense</name>
    <dbReference type="NCBI Taxonomy" id="54121"/>
    <lineage>
        <taxon>Bacteria</taxon>
        <taxon>Bacillati</taxon>
        <taxon>Bacillota</taxon>
        <taxon>Clostridia</taxon>
        <taxon>Halanaerobiales</taxon>
        <taxon>Halanaerobiaceae</taxon>
        <taxon>Halanaerobium</taxon>
    </lineage>
</organism>
<evidence type="ECO:0000313" key="12">
    <source>
        <dbReference type="EMBL" id="SDI30095.1"/>
    </source>
</evidence>
<dbReference type="InterPro" id="IPR003593">
    <property type="entry name" value="AAA+_ATPase"/>
</dbReference>
<dbReference type="RefSeq" id="WP_089716356.1">
    <property type="nucleotide sequence ID" value="NZ_FNEH01000004.1"/>
</dbReference>
<dbReference type="InterPro" id="IPR015853">
    <property type="entry name" value="ABC_transpr_FbpC"/>
</dbReference>
<protein>
    <recommendedName>
        <fullName evidence="9">ABC-type quaternary amine transporter</fullName>
        <ecNumber evidence="9">7.6.2.9</ecNumber>
    </recommendedName>
</protein>
<dbReference type="CDD" id="cd03259">
    <property type="entry name" value="ABC_Carb_Solutes_like"/>
    <property type="match status" value="1"/>
</dbReference>
<dbReference type="Gene3D" id="3.40.50.300">
    <property type="entry name" value="P-loop containing nucleotide triphosphate hydrolases"/>
    <property type="match status" value="1"/>
</dbReference>
<keyword evidence="2" id="KW-1003">Cell membrane</keyword>
<keyword evidence="8" id="KW-0472">Membrane</keyword>
<dbReference type="GO" id="GO:0016887">
    <property type="term" value="F:ATP hydrolysis activity"/>
    <property type="evidence" value="ECO:0007669"/>
    <property type="project" value="InterPro"/>
</dbReference>
<dbReference type="FunFam" id="3.40.50.300:FF:000425">
    <property type="entry name" value="Probable ABC transporter, ATP-binding subunit"/>
    <property type="match status" value="1"/>
</dbReference>
<reference evidence="12 13" key="1">
    <citation type="submission" date="2016-10" db="EMBL/GenBank/DDBJ databases">
        <authorList>
            <person name="de Groot N.N."/>
        </authorList>
    </citation>
    <scope>NUCLEOTIDE SEQUENCE [LARGE SCALE GENOMIC DNA]</scope>
    <source>
        <strain evidence="12 13">WG7</strain>
    </source>
</reference>
<dbReference type="PANTHER" id="PTHR42781">
    <property type="entry name" value="SPERMIDINE/PUTRESCINE IMPORT ATP-BINDING PROTEIN POTA"/>
    <property type="match status" value="1"/>
</dbReference>
<dbReference type="EMBL" id="FNEH01000004">
    <property type="protein sequence ID" value="SDI30095.1"/>
    <property type="molecule type" value="Genomic_DNA"/>
</dbReference>
<evidence type="ECO:0000256" key="3">
    <source>
        <dbReference type="ARBA" id="ARBA00022496"/>
    </source>
</evidence>
<proteinExistence type="predicted"/>
<dbReference type="GO" id="GO:0016020">
    <property type="term" value="C:membrane"/>
    <property type="evidence" value="ECO:0007669"/>
    <property type="project" value="InterPro"/>
</dbReference>
<dbReference type="InterPro" id="IPR017871">
    <property type="entry name" value="ABC_transporter-like_CS"/>
</dbReference>
<evidence type="ECO:0000313" key="13">
    <source>
        <dbReference type="Proteomes" id="UP000198945"/>
    </source>
</evidence>
<evidence type="ECO:0000256" key="5">
    <source>
        <dbReference type="ARBA" id="ARBA00022840"/>
    </source>
</evidence>
<evidence type="ECO:0000256" key="8">
    <source>
        <dbReference type="ARBA" id="ARBA00023136"/>
    </source>
</evidence>
<keyword evidence="3" id="KW-0410">Iron transport</keyword>
<reference evidence="11 14" key="2">
    <citation type="submission" date="2018-04" db="EMBL/GenBank/DDBJ databases">
        <title>Subsurface microbial communities from deep shales in Ohio and West Virginia, USA.</title>
        <authorList>
            <person name="Wrighton K."/>
        </authorList>
    </citation>
    <scope>NUCLEOTIDE SEQUENCE [LARGE SCALE GENOMIC DNA]</scope>
    <source>
        <strain evidence="11 14">MSL28</strain>
    </source>
</reference>
<evidence type="ECO:0000256" key="2">
    <source>
        <dbReference type="ARBA" id="ARBA00022475"/>
    </source>
</evidence>
<dbReference type="GO" id="GO:0015408">
    <property type="term" value="F:ABC-type ferric iron transporter activity"/>
    <property type="evidence" value="ECO:0007669"/>
    <property type="project" value="InterPro"/>
</dbReference>
<evidence type="ECO:0000256" key="1">
    <source>
        <dbReference type="ARBA" id="ARBA00022448"/>
    </source>
</evidence>
<evidence type="ECO:0000256" key="9">
    <source>
        <dbReference type="ARBA" id="ARBA00066388"/>
    </source>
</evidence>
<evidence type="ECO:0000313" key="14">
    <source>
        <dbReference type="Proteomes" id="UP000247389"/>
    </source>
</evidence>
<keyword evidence="4" id="KW-0547">Nucleotide-binding</keyword>
<dbReference type="InterPro" id="IPR050093">
    <property type="entry name" value="ABC_SmlMolc_Importer"/>
</dbReference>
<dbReference type="Pfam" id="PF00005">
    <property type="entry name" value="ABC_tran"/>
    <property type="match status" value="1"/>
</dbReference>
<evidence type="ECO:0000256" key="7">
    <source>
        <dbReference type="ARBA" id="ARBA00023065"/>
    </source>
</evidence>
<dbReference type="GO" id="GO:0005524">
    <property type="term" value="F:ATP binding"/>
    <property type="evidence" value="ECO:0007669"/>
    <property type="project" value="UniProtKB-KW"/>
</dbReference>
<dbReference type="EMBL" id="QICM01000015">
    <property type="protein sequence ID" value="PXV65161.1"/>
    <property type="molecule type" value="Genomic_DNA"/>
</dbReference>
<keyword evidence="5 12" id="KW-0067">ATP-binding</keyword>
<name>A0A1G8JFX4_9FIRM</name>
<gene>
    <name evidence="11" type="ORF">C8C78_11535</name>
    <name evidence="12" type="ORF">SAMN04515654_10468</name>
</gene>
<dbReference type="PROSITE" id="PS00211">
    <property type="entry name" value="ABC_TRANSPORTER_1"/>
    <property type="match status" value="1"/>
</dbReference>
<dbReference type="SUPFAM" id="SSF52540">
    <property type="entry name" value="P-loop containing nucleoside triphosphate hydrolases"/>
    <property type="match status" value="1"/>
</dbReference>
<dbReference type="PANTHER" id="PTHR42781:SF4">
    <property type="entry name" value="SPERMIDINE_PUTRESCINE IMPORT ATP-BINDING PROTEIN POTA"/>
    <property type="match status" value="1"/>
</dbReference>
<evidence type="ECO:0000313" key="11">
    <source>
        <dbReference type="EMBL" id="PXV65161.1"/>
    </source>
</evidence>
<dbReference type="InterPro" id="IPR003439">
    <property type="entry name" value="ABC_transporter-like_ATP-bd"/>
</dbReference>